<proteinExistence type="predicted"/>
<comment type="caution">
    <text evidence="1">The sequence shown here is derived from an EMBL/GenBank/DDBJ whole genome shotgun (WGS) entry which is preliminary data.</text>
</comment>
<evidence type="ECO:0000313" key="1">
    <source>
        <dbReference type="EMBL" id="KAK8215252.1"/>
    </source>
</evidence>
<gene>
    <name evidence="1" type="ORF">M8818_002264</name>
</gene>
<keyword evidence="2" id="KW-1185">Reference proteome</keyword>
<organism evidence="1 2">
    <name type="scientific">Zalaria obscura</name>
    <dbReference type="NCBI Taxonomy" id="2024903"/>
    <lineage>
        <taxon>Eukaryota</taxon>
        <taxon>Fungi</taxon>
        <taxon>Dikarya</taxon>
        <taxon>Ascomycota</taxon>
        <taxon>Pezizomycotina</taxon>
        <taxon>Dothideomycetes</taxon>
        <taxon>Dothideomycetidae</taxon>
        <taxon>Dothideales</taxon>
        <taxon>Zalariaceae</taxon>
        <taxon>Zalaria</taxon>
    </lineage>
</organism>
<protein>
    <submittedName>
        <fullName evidence="1">Uncharacterized protein</fullName>
    </submittedName>
</protein>
<accession>A0ACC3SID6</accession>
<evidence type="ECO:0000313" key="2">
    <source>
        <dbReference type="Proteomes" id="UP001320706"/>
    </source>
</evidence>
<sequence>MPKIKTNWSKALKDWETLSPEDKVRRWHHNVEIDGEINTYQHFLKPLYAEMILRSVEVLSKNTARVVFELDSSAYWSNAGGNVHGGAQAAIFDIVTTLALAPIARPGYWMYAGVSRTLNVTYLRPGPVGEKILIEAEVIHAGKSLAAIRGVMKRAKDGAVISTCEHNKASTDPEVRSKI</sequence>
<name>A0ACC3SID6_9PEZI</name>
<reference evidence="1" key="1">
    <citation type="submission" date="2024-02" db="EMBL/GenBank/DDBJ databases">
        <title>Metagenome Assembled Genome of Zalaria obscura JY119.</title>
        <authorList>
            <person name="Vighnesh L."/>
            <person name="Jagadeeshwari U."/>
            <person name="Venkata Ramana C."/>
            <person name="Sasikala C."/>
        </authorList>
    </citation>
    <scope>NUCLEOTIDE SEQUENCE</scope>
    <source>
        <strain evidence="1">JY119</strain>
    </source>
</reference>
<dbReference type="Proteomes" id="UP001320706">
    <property type="component" value="Unassembled WGS sequence"/>
</dbReference>
<dbReference type="EMBL" id="JAMKPW020000009">
    <property type="protein sequence ID" value="KAK8215252.1"/>
    <property type="molecule type" value="Genomic_DNA"/>
</dbReference>